<dbReference type="PANTHER" id="PTHR33284">
    <property type="entry name" value="RIBOSOMAL PROTEIN L25/GLN-TRNA SYNTHETASE, ANTI-CODON-BINDING DOMAIN-CONTAINING PROTEIN"/>
    <property type="match status" value="1"/>
</dbReference>
<dbReference type="InterPro" id="IPR020056">
    <property type="entry name" value="Rbsml_bL25/Gln-tRNA_synth_N"/>
</dbReference>
<dbReference type="NCBIfam" id="NF004612">
    <property type="entry name" value="PRK05943.1"/>
    <property type="match status" value="1"/>
</dbReference>
<dbReference type="NCBIfam" id="NF004128">
    <property type="entry name" value="PRK05618.1-2"/>
    <property type="match status" value="1"/>
</dbReference>
<dbReference type="Pfam" id="PF14693">
    <property type="entry name" value="Ribosomal_TL5_C"/>
    <property type="match status" value="1"/>
</dbReference>
<dbReference type="Gene3D" id="2.170.120.20">
    <property type="entry name" value="Ribosomal protein L25, beta domain"/>
    <property type="match status" value="1"/>
</dbReference>
<gene>
    <name evidence="5" type="primary">rplY</name>
    <name evidence="5" type="synonym">ctc</name>
    <name evidence="9" type="ORF">SCD90_09920</name>
</gene>
<dbReference type="InterPro" id="IPR037121">
    <property type="entry name" value="Ribosomal_bL25_C"/>
</dbReference>
<keyword evidence="3 5" id="KW-0689">Ribosomal protein</keyword>
<keyword evidence="10" id="KW-1185">Reference proteome</keyword>
<proteinExistence type="inferred from homology"/>
<comment type="subunit">
    <text evidence="5">Part of the 50S ribosomal subunit; part of the 5S rRNA/L5/L18/L25 subcomplex. Contacts the 5S rRNA. Binds to the 5S rRNA independently of L5 and L18.</text>
</comment>
<evidence type="ECO:0000256" key="4">
    <source>
        <dbReference type="ARBA" id="ARBA00023274"/>
    </source>
</evidence>
<evidence type="ECO:0000256" key="1">
    <source>
        <dbReference type="ARBA" id="ARBA00022730"/>
    </source>
</evidence>
<dbReference type="HAMAP" id="MF_01334">
    <property type="entry name" value="Ribosomal_bL25_CTC"/>
    <property type="match status" value="1"/>
</dbReference>
<sequence>MTATKTIKAEARDRAGKGAARALRREHKIPAVIYGAKQSPVGIALNGNDMFILLNAGGFLTTIFEIDVNGKTERAIPRDYQLDPVKGHLVHIDFLRVSKDSVVTVTVPVHTINEDKAPGLKDGGVLNLAHTVELSVSAENIPEAIEVDLSGLAIGDSVHISQIKLPNGAKPTHHEDFTVASVSAPAAEEVEDEAEAEAPAAEAAAPDAE</sequence>
<evidence type="ECO:0000256" key="5">
    <source>
        <dbReference type="HAMAP-Rule" id="MF_01334"/>
    </source>
</evidence>
<dbReference type="InterPro" id="IPR029751">
    <property type="entry name" value="Ribosomal_L25_dom"/>
</dbReference>
<dbReference type="CDD" id="cd00495">
    <property type="entry name" value="Ribosomal_L25_TL5_CTC"/>
    <property type="match status" value="1"/>
</dbReference>
<dbReference type="InterPro" id="IPR001021">
    <property type="entry name" value="Ribosomal_bL25_long"/>
</dbReference>
<dbReference type="Gene3D" id="2.40.240.10">
    <property type="entry name" value="Ribosomal Protein L25, Chain P"/>
    <property type="match status" value="1"/>
</dbReference>
<dbReference type="SUPFAM" id="SSF50715">
    <property type="entry name" value="Ribosomal protein L25-like"/>
    <property type="match status" value="1"/>
</dbReference>
<feature type="compositionally biased region" description="Basic and acidic residues" evidence="6">
    <location>
        <begin position="7"/>
        <end position="16"/>
    </location>
</feature>
<evidence type="ECO:0000256" key="3">
    <source>
        <dbReference type="ARBA" id="ARBA00022980"/>
    </source>
</evidence>
<protein>
    <recommendedName>
        <fullName evidence="5">Large ribosomal subunit protein bL25</fullName>
    </recommendedName>
    <alternativeName>
        <fullName evidence="5">General stress protein CTC</fullName>
    </alternativeName>
</protein>
<evidence type="ECO:0000256" key="2">
    <source>
        <dbReference type="ARBA" id="ARBA00022884"/>
    </source>
</evidence>
<dbReference type="InterPro" id="IPR020057">
    <property type="entry name" value="Ribosomal_bL25_b-dom"/>
</dbReference>
<keyword evidence="4 5" id="KW-0687">Ribonucleoprotein</keyword>
<evidence type="ECO:0000256" key="6">
    <source>
        <dbReference type="SAM" id="MobiDB-lite"/>
    </source>
</evidence>
<keyword evidence="2 5" id="KW-0694">RNA-binding</keyword>
<comment type="function">
    <text evidence="5">This is one of the proteins that binds to the 5S RNA in the ribosome where it forms part of the central protuberance.</text>
</comment>
<dbReference type="Proteomes" id="UP001274321">
    <property type="component" value="Unassembled WGS sequence"/>
</dbReference>
<accession>A0ABU4RNF4</accession>
<feature type="region of interest" description="Disordered" evidence="6">
    <location>
        <begin position="1"/>
        <end position="21"/>
    </location>
</feature>
<dbReference type="GO" id="GO:0005840">
    <property type="term" value="C:ribosome"/>
    <property type="evidence" value="ECO:0007669"/>
    <property type="project" value="UniProtKB-KW"/>
</dbReference>
<feature type="domain" description="Large ribosomal subunit protein bL25 beta" evidence="8">
    <location>
        <begin position="103"/>
        <end position="185"/>
    </location>
</feature>
<dbReference type="Pfam" id="PF01386">
    <property type="entry name" value="Ribosomal_L25p"/>
    <property type="match status" value="1"/>
</dbReference>
<dbReference type="EMBL" id="JAXAFJ010000005">
    <property type="protein sequence ID" value="MDX6806382.1"/>
    <property type="molecule type" value="Genomic_DNA"/>
</dbReference>
<keyword evidence="1 5" id="KW-0699">rRNA-binding</keyword>
<feature type="compositionally biased region" description="Low complexity" evidence="6">
    <location>
        <begin position="197"/>
        <end position="209"/>
    </location>
</feature>
<reference evidence="9 10" key="1">
    <citation type="submission" date="2023-11" db="EMBL/GenBank/DDBJ databases">
        <authorList>
            <person name="Bao R."/>
        </authorList>
    </citation>
    <scope>NUCLEOTIDE SEQUENCE [LARGE SCALE GENOMIC DNA]</scope>
    <source>
        <strain evidence="9 10">PJ23</strain>
    </source>
</reference>
<feature type="domain" description="Large ribosomal subunit protein bL25 L25" evidence="7">
    <location>
        <begin position="7"/>
        <end position="94"/>
    </location>
</feature>
<organism evidence="9 10">
    <name type="scientific">Terrihabitans rhizophilus</name>
    <dbReference type="NCBI Taxonomy" id="3092662"/>
    <lineage>
        <taxon>Bacteria</taxon>
        <taxon>Pseudomonadati</taxon>
        <taxon>Pseudomonadota</taxon>
        <taxon>Alphaproteobacteria</taxon>
        <taxon>Hyphomicrobiales</taxon>
        <taxon>Terrihabitans</taxon>
    </lineage>
</organism>
<dbReference type="RefSeq" id="WP_319844512.1">
    <property type="nucleotide sequence ID" value="NZ_JAXAFJ010000005.1"/>
</dbReference>
<dbReference type="InterPro" id="IPR020930">
    <property type="entry name" value="Ribosomal_uL5_bac-type"/>
</dbReference>
<feature type="region of interest" description="Disordered" evidence="6">
    <location>
        <begin position="183"/>
        <end position="209"/>
    </location>
</feature>
<dbReference type="NCBIfam" id="TIGR00731">
    <property type="entry name" value="bL25_bact_ctc"/>
    <property type="match status" value="1"/>
</dbReference>
<evidence type="ECO:0000313" key="9">
    <source>
        <dbReference type="EMBL" id="MDX6806382.1"/>
    </source>
</evidence>
<comment type="similarity">
    <text evidence="5">Belongs to the bacterial ribosomal protein bL25 family. CTC subfamily.</text>
</comment>
<evidence type="ECO:0000313" key="10">
    <source>
        <dbReference type="Proteomes" id="UP001274321"/>
    </source>
</evidence>
<dbReference type="InterPro" id="IPR011035">
    <property type="entry name" value="Ribosomal_bL25/Gln-tRNA_synth"/>
</dbReference>
<dbReference type="PANTHER" id="PTHR33284:SF1">
    <property type="entry name" value="RIBOSOMAL PROTEIN L25_GLN-TRNA SYNTHETASE, ANTI-CODON-BINDING DOMAIN-CONTAINING PROTEIN"/>
    <property type="match status" value="1"/>
</dbReference>
<name>A0ABU4RNF4_9HYPH</name>
<comment type="caution">
    <text evidence="9">The sequence shown here is derived from an EMBL/GenBank/DDBJ whole genome shotgun (WGS) entry which is preliminary data.</text>
</comment>
<evidence type="ECO:0000259" key="8">
    <source>
        <dbReference type="Pfam" id="PF14693"/>
    </source>
</evidence>
<evidence type="ECO:0000259" key="7">
    <source>
        <dbReference type="Pfam" id="PF01386"/>
    </source>
</evidence>